<organism evidence="4 5">
    <name type="scientific">Parendozoicomonas haliclonae</name>
    <dbReference type="NCBI Taxonomy" id="1960125"/>
    <lineage>
        <taxon>Bacteria</taxon>
        <taxon>Pseudomonadati</taxon>
        <taxon>Pseudomonadota</taxon>
        <taxon>Gammaproteobacteria</taxon>
        <taxon>Oceanospirillales</taxon>
        <taxon>Endozoicomonadaceae</taxon>
        <taxon>Parendozoicomonas</taxon>
    </lineage>
</organism>
<dbReference type="EC" id="6.3.2.38" evidence="4"/>
<dbReference type="OrthoDB" id="495728at2"/>
<dbReference type="InterPro" id="IPR007310">
    <property type="entry name" value="Aerobactin_biosyn_IucA/IucC_N"/>
</dbReference>
<dbReference type="InterPro" id="IPR022770">
    <property type="entry name" value="IucA/IucC-like_C"/>
</dbReference>
<dbReference type="Proteomes" id="UP000196573">
    <property type="component" value="Unassembled WGS sequence"/>
</dbReference>
<dbReference type="PANTHER" id="PTHR34384">
    <property type="entry name" value="L-2,3-DIAMINOPROPANOATE--CITRATE LIGASE"/>
    <property type="match status" value="1"/>
</dbReference>
<accession>A0A1X7ALM9</accession>
<dbReference type="PANTHER" id="PTHR34384:SF5">
    <property type="entry name" value="L-2,3-DIAMINOPROPANOATE--CITRATE LIGASE"/>
    <property type="match status" value="1"/>
</dbReference>
<dbReference type="Gene3D" id="6.10.250.3370">
    <property type="match status" value="1"/>
</dbReference>
<name>A0A1X7ALM9_9GAMM</name>
<evidence type="ECO:0000259" key="2">
    <source>
        <dbReference type="Pfam" id="PF04183"/>
    </source>
</evidence>
<sequence length="593" mass="66589">MQTHSRSAAEVLAINSFFNALLREWHPWQWRGQNKITLPLLENDGVLQLELEQKGIAGRHRFKPELQHISPDGSEKSIPFLESARLLCKKLAQDKSIHQAAISDFLARVENSVTNTQQTLAERSQNLEALYHQDTTFQESEQGLLAGHSVHPVPKSRTGMNSSDTHLYAPEFGQTFALHWFAIDNRMLSDESAEALSFAQLTRQLAEDDPALGVQFLEGIPEGFTLLPAHPWQARQWLKHESIAQLILDGHMQDFGAHGSHWAATSSMRAVHAYHARHMLKFSLSVKLTNSLRHLLPKEVERGKEIFRALQTQQGQSFSQRFPNFQIIHEPAHACIMDADGQPIAETMVVFRDNPFPKQDSAHIELLATLTQDNPNGDCRLINRLHLLAMSEARPFSAVATDWFKAFLTKVIEPLLAAQYDYGLLFGAHQQNLLIDLTTGYPTRAWFRDCQGTGFSPVAQALFAEVLPKNPVHNEHHISGDIGNKLFTYYLLINTTFGVTGALASSGEIAEKDLLHDLKTFLKKLRGNNPRDTSCLDYMLESDTLQAKGNFFCCLTAINENTLENPLGIYHPMGNPLLMDSSEHIKNKNGQSS</sequence>
<dbReference type="Pfam" id="PF04183">
    <property type="entry name" value="IucA_IucC"/>
    <property type="match status" value="1"/>
</dbReference>
<dbReference type="GO" id="GO:0019290">
    <property type="term" value="P:siderophore biosynthetic process"/>
    <property type="evidence" value="ECO:0007669"/>
    <property type="project" value="InterPro"/>
</dbReference>
<feature type="domain" description="Aerobactin siderophore biosynthesis IucA/IucC N-terminal" evidence="2">
    <location>
        <begin position="136"/>
        <end position="371"/>
    </location>
</feature>
<proteinExistence type="inferred from homology"/>
<evidence type="ECO:0000313" key="4">
    <source>
        <dbReference type="EMBL" id="SMA48954.1"/>
    </source>
</evidence>
<feature type="domain" description="Aerobactin siderophore biosynthesis IucA/IucC-like C-terminal" evidence="3">
    <location>
        <begin position="402"/>
        <end position="561"/>
    </location>
</feature>
<comment type="similarity">
    <text evidence="1">Belongs to the IucA/IucC family.</text>
</comment>
<evidence type="ECO:0000256" key="1">
    <source>
        <dbReference type="ARBA" id="ARBA00007832"/>
    </source>
</evidence>
<dbReference type="Gene3D" id="1.10.510.40">
    <property type="match status" value="1"/>
</dbReference>
<keyword evidence="4" id="KW-0436">Ligase</keyword>
<dbReference type="GO" id="GO:0016881">
    <property type="term" value="F:acid-amino acid ligase activity"/>
    <property type="evidence" value="ECO:0007669"/>
    <property type="project" value="UniProtKB-ARBA"/>
</dbReference>
<dbReference type="EMBL" id="FWPT01000007">
    <property type="protein sequence ID" value="SMA48954.1"/>
    <property type="molecule type" value="Genomic_DNA"/>
</dbReference>
<evidence type="ECO:0000259" key="3">
    <source>
        <dbReference type="Pfam" id="PF06276"/>
    </source>
</evidence>
<protein>
    <submittedName>
        <fullName evidence="4">N(2)-citryl-N(6)-acetyl-N(6)-hydroxylysine synthase</fullName>
        <ecNumber evidence="4">6.3.2.38</ecNumber>
    </submittedName>
</protein>
<keyword evidence="5" id="KW-1185">Reference proteome</keyword>
<evidence type="ECO:0000313" key="5">
    <source>
        <dbReference type="Proteomes" id="UP000196573"/>
    </source>
</evidence>
<dbReference type="AlphaFoldDB" id="A0A1X7ALM9"/>
<gene>
    <name evidence="4" type="primary">iucA</name>
    <name evidence="4" type="ORF">EHSB41UT_02968</name>
</gene>
<reference evidence="4 5" key="1">
    <citation type="submission" date="2017-03" db="EMBL/GenBank/DDBJ databases">
        <authorList>
            <person name="Afonso C.L."/>
            <person name="Miller P.J."/>
            <person name="Scott M.A."/>
            <person name="Spackman E."/>
            <person name="Goraichik I."/>
            <person name="Dimitrov K.M."/>
            <person name="Suarez D.L."/>
            <person name="Swayne D.E."/>
        </authorList>
    </citation>
    <scope>NUCLEOTIDE SEQUENCE [LARGE SCALE GENOMIC DNA]</scope>
    <source>
        <strain evidence="4">SB41UT1</strain>
    </source>
</reference>
<dbReference type="InterPro" id="IPR037455">
    <property type="entry name" value="LucA/IucC-like"/>
</dbReference>
<dbReference type="RefSeq" id="WP_087111261.1">
    <property type="nucleotide sequence ID" value="NZ_CBCSCN010000007.1"/>
</dbReference>
<dbReference type="Pfam" id="PF06276">
    <property type="entry name" value="FhuF"/>
    <property type="match status" value="1"/>
</dbReference>